<evidence type="ECO:0000256" key="3">
    <source>
        <dbReference type="SAM" id="SignalP"/>
    </source>
</evidence>
<sequence length="343" mass="37952">MIMKWRKARNFTIVIAFILNVISFTSHACTTVFWNDNGISRVVARSVDLYTSDLPLIKAMPRGTKHSGEAGENSLTWSSKYGTLAVTAFHSNAVSDGMNEKGLVVHLLYLAETQYPQSNSDAQKISNVLWAQYVLDNFATVDEALQGTKDLQIVATKVYDKIWPLHLAMEDATGDSAIIEFIQGKMHVYHGRQYQVMTNEPAYNIQLANLKRYQGFGGKLPLPGDPDPLSRFVRVATFLKTLPKPNSQLESIAGVLAVMRTAMVPFGAVDTSGNKTEDAWATRWVSVADATNKVYYFNSTSAPNIIWIDLNKINFAEGAPLLSIDPTNIALEGDITKKLMPTL</sequence>
<dbReference type="GO" id="GO:0045302">
    <property type="term" value="F:choloylglycine hydrolase activity"/>
    <property type="evidence" value="ECO:0007669"/>
    <property type="project" value="UniProtKB-EC"/>
</dbReference>
<gene>
    <name evidence="5" type="ORF">Loak_1386</name>
</gene>
<evidence type="ECO:0000256" key="1">
    <source>
        <dbReference type="ARBA" id="ARBA00006625"/>
    </source>
</evidence>
<dbReference type="PANTHER" id="PTHR35527">
    <property type="entry name" value="CHOLOYLGLYCINE HYDROLASE"/>
    <property type="match status" value="1"/>
</dbReference>
<dbReference type="InterPro" id="IPR052193">
    <property type="entry name" value="Peptidase_C59"/>
</dbReference>
<dbReference type="EMBL" id="LNYP01000028">
    <property type="protein sequence ID" value="KTD38441.1"/>
    <property type="molecule type" value="Genomic_DNA"/>
</dbReference>
<reference evidence="5 6" key="1">
    <citation type="submission" date="2015-11" db="EMBL/GenBank/DDBJ databases">
        <title>Genomic analysis of 38 Legionella species identifies large and diverse effector repertoires.</title>
        <authorList>
            <person name="Burstein D."/>
            <person name="Amaro F."/>
            <person name="Zusman T."/>
            <person name="Lifshitz Z."/>
            <person name="Cohen O."/>
            <person name="Gilbert J.A."/>
            <person name="Pupko T."/>
            <person name="Shuman H.A."/>
            <person name="Segal G."/>
        </authorList>
    </citation>
    <scope>NUCLEOTIDE SEQUENCE [LARGE SCALE GENOMIC DNA]</scope>
    <source>
        <strain evidence="5 6">Oak Ridge-10</strain>
    </source>
</reference>
<organism evidence="5 6">
    <name type="scientific">Legionella oakridgensis</name>
    <dbReference type="NCBI Taxonomy" id="29423"/>
    <lineage>
        <taxon>Bacteria</taxon>
        <taxon>Pseudomonadati</taxon>
        <taxon>Pseudomonadota</taxon>
        <taxon>Gammaproteobacteria</taxon>
        <taxon>Legionellales</taxon>
        <taxon>Legionellaceae</taxon>
        <taxon>Legionella</taxon>
    </lineage>
</organism>
<dbReference type="Gene3D" id="3.60.60.10">
    <property type="entry name" value="Penicillin V Acylase, Chain A"/>
    <property type="match status" value="1"/>
</dbReference>
<name>A0A0W0X1M8_9GAMM</name>
<dbReference type="InterPro" id="IPR029132">
    <property type="entry name" value="CBAH/NAAA_C"/>
</dbReference>
<evidence type="ECO:0000313" key="6">
    <source>
        <dbReference type="Proteomes" id="UP000054858"/>
    </source>
</evidence>
<comment type="similarity">
    <text evidence="1">Belongs to the peptidase C59 family.</text>
</comment>
<keyword evidence="2 5" id="KW-0378">Hydrolase</keyword>
<dbReference type="RefSeq" id="WP_025386690.1">
    <property type="nucleotide sequence ID" value="NZ_LCUA01000014.1"/>
</dbReference>
<feature type="signal peptide" evidence="3">
    <location>
        <begin position="1"/>
        <end position="28"/>
    </location>
</feature>
<evidence type="ECO:0000313" key="5">
    <source>
        <dbReference type="EMBL" id="KTD38441.1"/>
    </source>
</evidence>
<dbReference type="PATRIC" id="fig|29423.5.peg.1450"/>
<dbReference type="AlphaFoldDB" id="A0A0W0X1M8"/>
<feature type="domain" description="Choloylglycine hydrolase/NAAA C-terminal" evidence="4">
    <location>
        <begin position="29"/>
        <end position="315"/>
    </location>
</feature>
<dbReference type="EC" id="3.5.1.24" evidence="5"/>
<dbReference type="SUPFAM" id="SSF56235">
    <property type="entry name" value="N-terminal nucleophile aminohydrolases (Ntn hydrolases)"/>
    <property type="match status" value="1"/>
</dbReference>
<dbReference type="PANTHER" id="PTHR35527:SF2">
    <property type="entry name" value="HYDROLASE"/>
    <property type="match status" value="1"/>
</dbReference>
<dbReference type="InterPro" id="IPR029055">
    <property type="entry name" value="Ntn_hydrolases_N"/>
</dbReference>
<evidence type="ECO:0000259" key="4">
    <source>
        <dbReference type="Pfam" id="PF02275"/>
    </source>
</evidence>
<evidence type="ECO:0000256" key="2">
    <source>
        <dbReference type="ARBA" id="ARBA00022801"/>
    </source>
</evidence>
<accession>A0A0W0X1M8</accession>
<comment type="caution">
    <text evidence="5">The sequence shown here is derived from an EMBL/GenBank/DDBJ whole genome shotgun (WGS) entry which is preliminary data.</text>
</comment>
<keyword evidence="3" id="KW-0732">Signal</keyword>
<protein>
    <submittedName>
        <fullName evidence="5">Choloylglycine hydrolase</fullName>
        <ecNumber evidence="5">3.5.1.24</ecNumber>
    </submittedName>
</protein>
<feature type="chain" id="PRO_5006916042" evidence="3">
    <location>
        <begin position="29"/>
        <end position="343"/>
    </location>
</feature>
<proteinExistence type="inferred from homology"/>
<dbReference type="Pfam" id="PF02275">
    <property type="entry name" value="CBAH"/>
    <property type="match status" value="1"/>
</dbReference>
<dbReference type="Proteomes" id="UP000054858">
    <property type="component" value="Unassembled WGS sequence"/>
</dbReference>